<evidence type="ECO:0000313" key="1">
    <source>
        <dbReference type="EMBL" id="CAH1423865.1"/>
    </source>
</evidence>
<keyword evidence="2" id="KW-1185">Reference proteome</keyword>
<evidence type="ECO:0000313" key="2">
    <source>
        <dbReference type="Proteomes" id="UP001157418"/>
    </source>
</evidence>
<name>A0AAU9MAV6_9ASTR</name>
<comment type="caution">
    <text evidence="1">The sequence shown here is derived from an EMBL/GenBank/DDBJ whole genome shotgun (WGS) entry which is preliminary data.</text>
</comment>
<dbReference type="Proteomes" id="UP001157418">
    <property type="component" value="Unassembled WGS sequence"/>
</dbReference>
<reference evidence="1 2" key="1">
    <citation type="submission" date="2022-01" db="EMBL/GenBank/DDBJ databases">
        <authorList>
            <person name="Xiong W."/>
            <person name="Schranz E."/>
        </authorList>
    </citation>
    <scope>NUCLEOTIDE SEQUENCE [LARGE SCALE GENOMIC DNA]</scope>
</reference>
<accession>A0AAU9MAV6</accession>
<organism evidence="1 2">
    <name type="scientific">Lactuca virosa</name>
    <dbReference type="NCBI Taxonomy" id="75947"/>
    <lineage>
        <taxon>Eukaryota</taxon>
        <taxon>Viridiplantae</taxon>
        <taxon>Streptophyta</taxon>
        <taxon>Embryophyta</taxon>
        <taxon>Tracheophyta</taxon>
        <taxon>Spermatophyta</taxon>
        <taxon>Magnoliopsida</taxon>
        <taxon>eudicotyledons</taxon>
        <taxon>Gunneridae</taxon>
        <taxon>Pentapetalae</taxon>
        <taxon>asterids</taxon>
        <taxon>campanulids</taxon>
        <taxon>Asterales</taxon>
        <taxon>Asteraceae</taxon>
        <taxon>Cichorioideae</taxon>
        <taxon>Cichorieae</taxon>
        <taxon>Lactucinae</taxon>
        <taxon>Lactuca</taxon>
    </lineage>
</organism>
<proteinExistence type="predicted"/>
<protein>
    <submittedName>
        <fullName evidence="1">Uncharacterized protein</fullName>
    </submittedName>
</protein>
<dbReference type="AlphaFoldDB" id="A0AAU9MAV6"/>
<dbReference type="EMBL" id="CAKMRJ010001133">
    <property type="protein sequence ID" value="CAH1423865.1"/>
    <property type="molecule type" value="Genomic_DNA"/>
</dbReference>
<gene>
    <name evidence="1" type="ORF">LVIROSA_LOCUS11117</name>
</gene>
<sequence length="99" mass="11167">MEAVNEASLWRLRISSCGALLPVSKNPTDHHRHSRHLNLDFRFKNLFKNLSHLGGTRADVHKLPHSYGLSHTDSWNLMVGLVKLCLHCTVSIHMDSCVG</sequence>